<evidence type="ECO:0000256" key="1">
    <source>
        <dbReference type="ARBA" id="ARBA00004651"/>
    </source>
</evidence>
<dbReference type="RefSeq" id="WP_066771815.1">
    <property type="nucleotide sequence ID" value="NZ_CP013244.1"/>
</dbReference>
<keyword evidence="4 7" id="KW-0812">Transmembrane</keyword>
<dbReference type="KEGG" id="cbot:ATE48_11955"/>
<gene>
    <name evidence="8" type="ORF">ATE48_11955</name>
</gene>
<dbReference type="GO" id="GO:0006857">
    <property type="term" value="P:oligopeptide transport"/>
    <property type="evidence" value="ECO:0007669"/>
    <property type="project" value="InterPro"/>
</dbReference>
<feature type="transmembrane region" description="Helical" evidence="7">
    <location>
        <begin position="32"/>
        <end position="51"/>
    </location>
</feature>
<dbReference type="PANTHER" id="PTHR23517">
    <property type="entry name" value="RESISTANCE PROTEIN MDTM, PUTATIVE-RELATED-RELATED"/>
    <property type="match status" value="1"/>
</dbReference>
<keyword evidence="3" id="KW-1003">Cell membrane</keyword>
<dbReference type="InterPro" id="IPR050171">
    <property type="entry name" value="MFS_Transporters"/>
</dbReference>
<dbReference type="EMBL" id="CP013244">
    <property type="protein sequence ID" value="ANP46580.1"/>
    <property type="molecule type" value="Genomic_DNA"/>
</dbReference>
<keyword evidence="5 7" id="KW-1133">Transmembrane helix</keyword>
<organism evidence="8 9">
    <name type="scientific">Candidatus Viadribacter manganicus</name>
    <dbReference type="NCBI Taxonomy" id="1759059"/>
    <lineage>
        <taxon>Bacteria</taxon>
        <taxon>Pseudomonadati</taxon>
        <taxon>Pseudomonadota</taxon>
        <taxon>Alphaproteobacteria</taxon>
        <taxon>Hyphomonadales</taxon>
        <taxon>Hyphomonadaceae</taxon>
        <taxon>Candidatus Viadribacter</taxon>
    </lineage>
</organism>
<feature type="transmembrane region" description="Helical" evidence="7">
    <location>
        <begin position="410"/>
        <end position="433"/>
    </location>
</feature>
<feature type="transmembrane region" description="Helical" evidence="7">
    <location>
        <begin position="211"/>
        <end position="232"/>
    </location>
</feature>
<reference evidence="8 9" key="1">
    <citation type="submission" date="2015-11" db="EMBL/GenBank/DDBJ databases">
        <title>Whole-Genome Sequence of Candidatus Oderbacter manganicum from the National Park Lower Oder Valley, Germany.</title>
        <authorList>
            <person name="Braun B."/>
            <person name="Liere K."/>
            <person name="Szewzyk U."/>
        </authorList>
    </citation>
    <scope>NUCLEOTIDE SEQUENCE [LARGE SCALE GENOMIC DNA]</scope>
    <source>
        <strain evidence="8 9">OTSz_A_272</strain>
    </source>
</reference>
<feature type="transmembrane region" description="Helical" evidence="7">
    <location>
        <begin position="186"/>
        <end position="205"/>
    </location>
</feature>
<evidence type="ECO:0000313" key="8">
    <source>
        <dbReference type="EMBL" id="ANP46580.1"/>
    </source>
</evidence>
<dbReference type="GO" id="GO:0005886">
    <property type="term" value="C:plasma membrane"/>
    <property type="evidence" value="ECO:0007669"/>
    <property type="project" value="UniProtKB-SubCell"/>
</dbReference>
<evidence type="ECO:0000313" key="9">
    <source>
        <dbReference type="Proteomes" id="UP000092498"/>
    </source>
</evidence>
<dbReference type="PANTHER" id="PTHR23517:SF15">
    <property type="entry name" value="PROTON-DEPENDENT OLIGOPEPTIDE FAMILY TRANSPORT PROTEIN"/>
    <property type="match status" value="1"/>
</dbReference>
<feature type="transmembrane region" description="Helical" evidence="7">
    <location>
        <begin position="306"/>
        <end position="329"/>
    </location>
</feature>
<feature type="transmembrane region" description="Helical" evidence="7">
    <location>
        <begin position="341"/>
        <end position="362"/>
    </location>
</feature>
<evidence type="ECO:0000256" key="3">
    <source>
        <dbReference type="ARBA" id="ARBA00022475"/>
    </source>
</evidence>
<dbReference type="InParanoid" id="A0A1B1AJ82"/>
<dbReference type="AlphaFoldDB" id="A0A1B1AJ82"/>
<accession>A0A1B1AJ82</accession>
<dbReference type="SUPFAM" id="SSF103473">
    <property type="entry name" value="MFS general substrate transporter"/>
    <property type="match status" value="1"/>
</dbReference>
<feature type="transmembrane region" description="Helical" evidence="7">
    <location>
        <begin position="374"/>
        <end position="398"/>
    </location>
</feature>
<evidence type="ECO:0000256" key="7">
    <source>
        <dbReference type="SAM" id="Phobius"/>
    </source>
</evidence>
<evidence type="ECO:0000256" key="6">
    <source>
        <dbReference type="ARBA" id="ARBA00023136"/>
    </source>
</evidence>
<protein>
    <submittedName>
        <fullName evidence="8">Amino acid transporter</fullName>
    </submittedName>
</protein>
<evidence type="ECO:0000256" key="4">
    <source>
        <dbReference type="ARBA" id="ARBA00022692"/>
    </source>
</evidence>
<keyword evidence="6 7" id="KW-0472">Membrane</keyword>
<dbReference type="InterPro" id="IPR018456">
    <property type="entry name" value="PTR2_symporter_CS"/>
</dbReference>
<name>A0A1B1AJ82_9PROT</name>
<feature type="transmembrane region" description="Helical" evidence="7">
    <location>
        <begin position="439"/>
        <end position="463"/>
    </location>
</feature>
<proteinExistence type="predicted"/>
<evidence type="ECO:0000256" key="5">
    <source>
        <dbReference type="ARBA" id="ARBA00022989"/>
    </source>
</evidence>
<keyword evidence="9" id="KW-1185">Reference proteome</keyword>
<feature type="transmembrane region" description="Helical" evidence="7">
    <location>
        <begin position="63"/>
        <end position="82"/>
    </location>
</feature>
<dbReference type="STRING" id="1759059.ATE48_11955"/>
<feature type="transmembrane region" description="Helical" evidence="7">
    <location>
        <begin position="146"/>
        <end position="165"/>
    </location>
</feature>
<dbReference type="OrthoDB" id="9772725at2"/>
<dbReference type="GO" id="GO:0022857">
    <property type="term" value="F:transmembrane transporter activity"/>
    <property type="evidence" value="ECO:0007669"/>
    <property type="project" value="InterPro"/>
</dbReference>
<evidence type="ECO:0000256" key="2">
    <source>
        <dbReference type="ARBA" id="ARBA00022448"/>
    </source>
</evidence>
<feature type="transmembrane region" description="Helical" evidence="7">
    <location>
        <begin position="260"/>
        <end position="279"/>
    </location>
</feature>
<dbReference type="Gene3D" id="1.20.1250.20">
    <property type="entry name" value="MFS general substrate transporter like domains"/>
    <property type="match status" value="2"/>
</dbReference>
<sequence length="477" mass="50809">MTTAFTPPAGKDILGHPRGLWYLVFAEAWERFSYYGMQALLVLYLTQYLLLPENVAHIAGFTEFKGAVAAAYGWLGQVFGIGDGGSELATPIATAAAITGVYSAGVYATPMIGGWIADRFLGRTMTVALGALFMVAGHFLMAFDVAFVGAIACLFIGVGLFKGNIASQVGELYGPDDLRRTTAYQTFLLGVQIAVIIAPIVTGFLGEKVAWHYGFGAAGVGMAVALVVYLSGRKYLPPEAPRGKAAQGAAPQPKLTGRDWMTMLVLIALLPILAATAIGNQEIFNAYLLWGEANYNLVFFGETMPVSWLVSLDAIISTITVGAALFFWTWWGKRWKEPDEIIKLAIGAVIAAGAPLILAFASANRAATGEPVSLIWGIGFHVVNDIGFAMIFPVGLALFSRAAPRQVGGLFIGIYYLHLFICNLATGKVAGMIETMDGFSFWAMHAAVIAAGAVALLVFAFLFHRLLAPTTETPAPA</sequence>
<dbReference type="PROSITE" id="PS01022">
    <property type="entry name" value="PTR2_1"/>
    <property type="match status" value="1"/>
</dbReference>
<keyword evidence="2" id="KW-0813">Transport</keyword>
<dbReference type="InterPro" id="IPR036259">
    <property type="entry name" value="MFS_trans_sf"/>
</dbReference>
<dbReference type="InterPro" id="IPR000109">
    <property type="entry name" value="POT_fam"/>
</dbReference>
<feature type="transmembrane region" description="Helical" evidence="7">
    <location>
        <begin position="120"/>
        <end position="140"/>
    </location>
</feature>
<dbReference type="Pfam" id="PF00854">
    <property type="entry name" value="PTR2"/>
    <property type="match status" value="2"/>
</dbReference>
<comment type="subcellular location">
    <subcellularLocation>
        <location evidence="1">Cell membrane</location>
        <topology evidence="1">Multi-pass membrane protein</topology>
    </subcellularLocation>
</comment>
<dbReference type="Proteomes" id="UP000092498">
    <property type="component" value="Chromosome"/>
</dbReference>
<feature type="transmembrane region" description="Helical" evidence="7">
    <location>
        <begin position="88"/>
        <end position="108"/>
    </location>
</feature>